<dbReference type="InterPro" id="IPR002347">
    <property type="entry name" value="SDR_fam"/>
</dbReference>
<sequence>MENKLTTSLVGLNALVCGSTSGIGRSTAQEFAESGASVTLFARNEEKLKKTLSTLQSLNENPHQYLVGDFNNPSNIQKTFESHILSGNKYHILINNSGGPKGGFIVDAQTSEFIEGFNRHLICNHILTQSVLPGMRDQQFGRIINIISTSVKQPIQGLGVSNTIRGAVASWAKTLSFEVAKDEITVNNILPGYTDTDRLSSLIQAKSKSE</sequence>
<dbReference type="PRINTS" id="PR00081">
    <property type="entry name" value="GDHRDH"/>
</dbReference>
<proteinExistence type="inferred from homology"/>
<dbReference type="AlphaFoldDB" id="A0A383CRH3"/>
<accession>A0A383CRH3</accession>
<evidence type="ECO:0000313" key="2">
    <source>
        <dbReference type="EMBL" id="SVE34967.1"/>
    </source>
</evidence>
<dbReference type="InterPro" id="IPR050259">
    <property type="entry name" value="SDR"/>
</dbReference>
<dbReference type="EMBL" id="UINC01211178">
    <property type="protein sequence ID" value="SVE34967.1"/>
    <property type="molecule type" value="Genomic_DNA"/>
</dbReference>
<dbReference type="SUPFAM" id="SSF51735">
    <property type="entry name" value="NAD(P)-binding Rossmann-fold domains"/>
    <property type="match status" value="1"/>
</dbReference>
<dbReference type="InterPro" id="IPR036291">
    <property type="entry name" value="NAD(P)-bd_dom_sf"/>
</dbReference>
<dbReference type="Gene3D" id="3.40.50.720">
    <property type="entry name" value="NAD(P)-binding Rossmann-like Domain"/>
    <property type="match status" value="1"/>
</dbReference>
<comment type="similarity">
    <text evidence="1">Belongs to the short-chain dehydrogenases/reductases (SDR) family.</text>
</comment>
<dbReference type="PANTHER" id="PTHR42879:SF6">
    <property type="entry name" value="NADPH-DEPENDENT REDUCTASE BACG"/>
    <property type="match status" value="1"/>
</dbReference>
<name>A0A383CRH3_9ZZZZ</name>
<evidence type="ECO:0008006" key="3">
    <source>
        <dbReference type="Google" id="ProtNLM"/>
    </source>
</evidence>
<dbReference type="PANTHER" id="PTHR42879">
    <property type="entry name" value="3-OXOACYL-(ACYL-CARRIER-PROTEIN) REDUCTASE"/>
    <property type="match status" value="1"/>
</dbReference>
<gene>
    <name evidence="2" type="ORF">METZ01_LOCUS487821</name>
</gene>
<evidence type="ECO:0000256" key="1">
    <source>
        <dbReference type="ARBA" id="ARBA00006484"/>
    </source>
</evidence>
<feature type="non-terminal residue" evidence="2">
    <location>
        <position position="210"/>
    </location>
</feature>
<dbReference type="Pfam" id="PF00106">
    <property type="entry name" value="adh_short"/>
    <property type="match status" value="1"/>
</dbReference>
<organism evidence="2">
    <name type="scientific">marine metagenome</name>
    <dbReference type="NCBI Taxonomy" id="408172"/>
    <lineage>
        <taxon>unclassified sequences</taxon>
        <taxon>metagenomes</taxon>
        <taxon>ecological metagenomes</taxon>
    </lineage>
</organism>
<protein>
    <recommendedName>
        <fullName evidence="3">Short-chain dehydrogenase</fullName>
    </recommendedName>
</protein>
<reference evidence="2" key="1">
    <citation type="submission" date="2018-05" db="EMBL/GenBank/DDBJ databases">
        <authorList>
            <person name="Lanie J.A."/>
            <person name="Ng W.-L."/>
            <person name="Kazmierczak K.M."/>
            <person name="Andrzejewski T.M."/>
            <person name="Davidsen T.M."/>
            <person name="Wayne K.J."/>
            <person name="Tettelin H."/>
            <person name="Glass J.I."/>
            <person name="Rusch D."/>
            <person name="Podicherti R."/>
            <person name="Tsui H.-C.T."/>
            <person name="Winkler M.E."/>
        </authorList>
    </citation>
    <scope>NUCLEOTIDE SEQUENCE</scope>
</reference>